<gene>
    <name evidence="2" type="ORF">GCM10009733_067120</name>
</gene>
<dbReference type="Pfam" id="PF10067">
    <property type="entry name" value="DUF2306"/>
    <property type="match status" value="1"/>
</dbReference>
<name>A0ABN2FV62_9ACTN</name>
<keyword evidence="1" id="KW-0472">Membrane</keyword>
<dbReference type="InterPro" id="IPR018750">
    <property type="entry name" value="DUF2306_membrane"/>
</dbReference>
<feature type="transmembrane region" description="Helical" evidence="1">
    <location>
        <begin position="185"/>
        <end position="203"/>
    </location>
</feature>
<evidence type="ECO:0000313" key="3">
    <source>
        <dbReference type="Proteomes" id="UP001500064"/>
    </source>
</evidence>
<keyword evidence="1" id="KW-0812">Transmembrane</keyword>
<accession>A0ABN2FV62</accession>
<keyword evidence="3" id="KW-1185">Reference proteome</keyword>
<organism evidence="2 3">
    <name type="scientific">Nonomuraea maheshkhaliensis</name>
    <dbReference type="NCBI Taxonomy" id="419590"/>
    <lineage>
        <taxon>Bacteria</taxon>
        <taxon>Bacillati</taxon>
        <taxon>Actinomycetota</taxon>
        <taxon>Actinomycetes</taxon>
        <taxon>Streptosporangiales</taxon>
        <taxon>Streptosporangiaceae</taxon>
        <taxon>Nonomuraea</taxon>
    </lineage>
</organism>
<feature type="transmembrane region" description="Helical" evidence="1">
    <location>
        <begin position="89"/>
        <end position="107"/>
    </location>
</feature>
<reference evidence="2 3" key="1">
    <citation type="journal article" date="2019" name="Int. J. Syst. Evol. Microbiol.">
        <title>The Global Catalogue of Microorganisms (GCM) 10K type strain sequencing project: providing services to taxonomists for standard genome sequencing and annotation.</title>
        <authorList>
            <consortium name="The Broad Institute Genomics Platform"/>
            <consortium name="The Broad Institute Genome Sequencing Center for Infectious Disease"/>
            <person name="Wu L."/>
            <person name="Ma J."/>
        </authorList>
    </citation>
    <scope>NUCLEOTIDE SEQUENCE [LARGE SCALE GENOMIC DNA]</scope>
    <source>
        <strain evidence="2 3">JCM 13929</strain>
    </source>
</reference>
<dbReference type="Proteomes" id="UP001500064">
    <property type="component" value="Unassembled WGS sequence"/>
</dbReference>
<dbReference type="RefSeq" id="WP_346110553.1">
    <property type="nucleotide sequence ID" value="NZ_BAAAMU010000061.1"/>
</dbReference>
<evidence type="ECO:0000256" key="1">
    <source>
        <dbReference type="SAM" id="Phobius"/>
    </source>
</evidence>
<evidence type="ECO:0000313" key="2">
    <source>
        <dbReference type="EMBL" id="GAA1659998.1"/>
    </source>
</evidence>
<feature type="transmembrane region" description="Helical" evidence="1">
    <location>
        <begin position="152"/>
        <end position="173"/>
    </location>
</feature>
<feature type="transmembrane region" description="Helical" evidence="1">
    <location>
        <begin position="49"/>
        <end position="69"/>
    </location>
</feature>
<proteinExistence type="predicted"/>
<feature type="transmembrane region" description="Helical" evidence="1">
    <location>
        <begin position="119"/>
        <end position="140"/>
    </location>
</feature>
<keyword evidence="1" id="KW-1133">Transmembrane helix</keyword>
<comment type="caution">
    <text evidence="2">The sequence shown here is derived from an EMBL/GenBank/DDBJ whole genome shotgun (WGS) entry which is preliminary data.</text>
</comment>
<sequence>MLRNRRSGWLAPTGLIALSAVPVLAGAIRMNEIVSGAAITPANARFLTFPAPVAVHIVAVTLYTVLGAFQFVPGLRARRPRWHRAAGRLLVVAGLLAALSGLWMTLFSEVPPADEGLLAWFRLVFGSGMLAALVLGFRAIRRREVRRHRAWMARAYAIGLGAGTQALTQGLWLAFAGPPGDVTRALLLGASWVINLAVAEWIIRRRRGSRRLPSPVSP</sequence>
<dbReference type="EMBL" id="BAAAMU010000061">
    <property type="protein sequence ID" value="GAA1659998.1"/>
    <property type="molecule type" value="Genomic_DNA"/>
</dbReference>
<protein>
    <submittedName>
        <fullName evidence="2">DUF2306 domain-containing protein</fullName>
    </submittedName>
</protein>